<reference evidence="2" key="1">
    <citation type="submission" date="2014-11" db="EMBL/GenBank/DDBJ databases">
        <authorList>
            <person name="Amaro Gonzalez C."/>
        </authorList>
    </citation>
    <scope>NUCLEOTIDE SEQUENCE</scope>
</reference>
<evidence type="ECO:0000313" key="2">
    <source>
        <dbReference type="EMBL" id="JAH54583.1"/>
    </source>
</evidence>
<feature type="compositionally biased region" description="Basic residues" evidence="1">
    <location>
        <begin position="8"/>
        <end position="17"/>
    </location>
</feature>
<reference evidence="2" key="2">
    <citation type="journal article" date="2015" name="Fish Shellfish Immunol.">
        <title>Early steps in the European eel (Anguilla anguilla)-Vibrio vulnificus interaction in the gills: Role of the RtxA13 toxin.</title>
        <authorList>
            <person name="Callol A."/>
            <person name="Pajuelo D."/>
            <person name="Ebbesson L."/>
            <person name="Teles M."/>
            <person name="MacKenzie S."/>
            <person name="Amaro C."/>
        </authorList>
    </citation>
    <scope>NUCLEOTIDE SEQUENCE</scope>
</reference>
<name>A0A0E9TPC6_ANGAN</name>
<organism evidence="2">
    <name type="scientific">Anguilla anguilla</name>
    <name type="common">European freshwater eel</name>
    <name type="synonym">Muraena anguilla</name>
    <dbReference type="NCBI Taxonomy" id="7936"/>
    <lineage>
        <taxon>Eukaryota</taxon>
        <taxon>Metazoa</taxon>
        <taxon>Chordata</taxon>
        <taxon>Craniata</taxon>
        <taxon>Vertebrata</taxon>
        <taxon>Euteleostomi</taxon>
        <taxon>Actinopterygii</taxon>
        <taxon>Neopterygii</taxon>
        <taxon>Teleostei</taxon>
        <taxon>Anguilliformes</taxon>
        <taxon>Anguillidae</taxon>
        <taxon>Anguilla</taxon>
    </lineage>
</organism>
<dbReference type="AlphaFoldDB" id="A0A0E9TPC6"/>
<protein>
    <submittedName>
        <fullName evidence="2">Uncharacterized protein</fullName>
    </submittedName>
</protein>
<accession>A0A0E9TPC6</accession>
<evidence type="ECO:0000256" key="1">
    <source>
        <dbReference type="SAM" id="MobiDB-lite"/>
    </source>
</evidence>
<sequence>MHNASVFKGRRSPRARSHSGERV</sequence>
<feature type="region of interest" description="Disordered" evidence="1">
    <location>
        <begin position="1"/>
        <end position="23"/>
    </location>
</feature>
<proteinExistence type="predicted"/>
<dbReference type="EMBL" id="GBXM01053994">
    <property type="protein sequence ID" value="JAH54583.1"/>
    <property type="molecule type" value="Transcribed_RNA"/>
</dbReference>